<keyword evidence="6 15" id="KW-0997">Cell inner membrane</keyword>
<comment type="caution">
    <text evidence="16">The sequence shown here is derived from an EMBL/GenBank/DDBJ whole genome shotgun (WGS) entry which is preliminary data.</text>
</comment>
<dbReference type="GO" id="GO:0016773">
    <property type="term" value="F:phosphotransferase activity, alcohol group as acceptor"/>
    <property type="evidence" value="ECO:0007669"/>
    <property type="project" value="UniProtKB-UniRule"/>
</dbReference>
<gene>
    <name evidence="15" type="primary">kdkA</name>
    <name evidence="16" type="ORF">RM544_05445</name>
</gene>
<dbReference type="Pfam" id="PF06293">
    <property type="entry name" value="Kdo"/>
    <property type="match status" value="1"/>
</dbReference>
<evidence type="ECO:0000256" key="3">
    <source>
        <dbReference type="ARBA" id="ARBA00010327"/>
    </source>
</evidence>
<dbReference type="GO" id="GO:0005524">
    <property type="term" value="F:ATP binding"/>
    <property type="evidence" value="ECO:0007669"/>
    <property type="project" value="UniProtKB-UniRule"/>
</dbReference>
<keyword evidence="9 15" id="KW-0418">Kinase</keyword>
<dbReference type="RefSeq" id="WP_311360766.1">
    <property type="nucleotide sequence ID" value="NZ_JAVRIE010000002.1"/>
</dbReference>
<comment type="function">
    <text evidence="15">Catalyzes the ATP-dependent phosphorylation of the 3-deoxy-D-manno-octulosonic acid (Kdo) residue in Kdo-lipid IV(A) at the 4-OH position.</text>
</comment>
<dbReference type="InterPro" id="IPR022826">
    <property type="entry name" value="KDO_kinase"/>
</dbReference>
<dbReference type="Proteomes" id="UP001249020">
    <property type="component" value="Unassembled WGS sequence"/>
</dbReference>
<comment type="subcellular location">
    <subcellularLocation>
        <location evidence="1 15">Cell inner membrane</location>
        <topology evidence="1 15">Peripheral membrane protein</topology>
        <orientation evidence="1 15">Cytoplasmic side</orientation>
    </subcellularLocation>
</comment>
<dbReference type="GO" id="GO:0005886">
    <property type="term" value="C:plasma membrane"/>
    <property type="evidence" value="ECO:0007669"/>
    <property type="project" value="UniProtKB-SubCell"/>
</dbReference>
<comment type="catalytic activity">
    <reaction evidence="14 15">
        <text>an alpha-Kdo-(2-&gt;6)-lipid IVA + ATP = a 4-O-phospho-alpha-Kdo-(2-&gt;6)-lipid IVA + ADP + H(+)</text>
        <dbReference type="Rhea" id="RHEA:74271"/>
        <dbReference type="ChEBI" id="CHEBI:15378"/>
        <dbReference type="ChEBI" id="CHEBI:30616"/>
        <dbReference type="ChEBI" id="CHEBI:176428"/>
        <dbReference type="ChEBI" id="CHEBI:193140"/>
        <dbReference type="ChEBI" id="CHEBI:456216"/>
        <dbReference type="EC" id="2.7.1.166"/>
    </reaction>
</comment>
<evidence type="ECO:0000256" key="14">
    <source>
        <dbReference type="ARBA" id="ARBA00034417"/>
    </source>
</evidence>
<dbReference type="GO" id="GO:0009244">
    <property type="term" value="P:lipopolysaccharide core region biosynthetic process"/>
    <property type="evidence" value="ECO:0007669"/>
    <property type="project" value="UniProtKB-UniRule"/>
</dbReference>
<comment type="pathway">
    <text evidence="2 15">Bacterial outer membrane biogenesis; LPS core biosynthesis.</text>
</comment>
<keyword evidence="5 15" id="KW-1003">Cell membrane</keyword>
<evidence type="ECO:0000256" key="2">
    <source>
        <dbReference type="ARBA" id="ARBA00004713"/>
    </source>
</evidence>
<accession>A0AAW8QXU1</accession>
<evidence type="ECO:0000256" key="13">
    <source>
        <dbReference type="ARBA" id="ARBA00029511"/>
    </source>
</evidence>
<evidence type="ECO:0000256" key="12">
    <source>
        <dbReference type="ARBA" id="ARBA00023136"/>
    </source>
</evidence>
<keyword evidence="17" id="KW-1185">Reference proteome</keyword>
<evidence type="ECO:0000256" key="10">
    <source>
        <dbReference type="ARBA" id="ARBA00022840"/>
    </source>
</evidence>
<dbReference type="GO" id="GO:0016301">
    <property type="term" value="F:kinase activity"/>
    <property type="evidence" value="ECO:0007669"/>
    <property type="project" value="UniProtKB-KW"/>
</dbReference>
<dbReference type="InterPro" id="IPR011009">
    <property type="entry name" value="Kinase-like_dom_sf"/>
</dbReference>
<dbReference type="EC" id="2.7.1.166" evidence="4 15"/>
<evidence type="ECO:0000256" key="8">
    <source>
        <dbReference type="ARBA" id="ARBA00022741"/>
    </source>
</evidence>
<keyword evidence="8 15" id="KW-0547">Nucleotide-binding</keyword>
<evidence type="ECO:0000256" key="1">
    <source>
        <dbReference type="ARBA" id="ARBA00004515"/>
    </source>
</evidence>
<evidence type="ECO:0000256" key="11">
    <source>
        <dbReference type="ARBA" id="ARBA00022985"/>
    </source>
</evidence>
<evidence type="ECO:0000256" key="5">
    <source>
        <dbReference type="ARBA" id="ARBA00022475"/>
    </source>
</evidence>
<evidence type="ECO:0000256" key="7">
    <source>
        <dbReference type="ARBA" id="ARBA00022679"/>
    </source>
</evidence>
<keyword evidence="7 15" id="KW-0808">Transferase</keyword>
<proteinExistence type="inferred from homology"/>
<dbReference type="SUPFAM" id="SSF56112">
    <property type="entry name" value="Protein kinase-like (PK-like)"/>
    <property type="match status" value="1"/>
</dbReference>
<dbReference type="HAMAP" id="MF_00521">
    <property type="entry name" value="KDO_kinase"/>
    <property type="match status" value="1"/>
</dbReference>
<evidence type="ECO:0000256" key="9">
    <source>
        <dbReference type="ARBA" id="ARBA00022777"/>
    </source>
</evidence>
<dbReference type="EMBL" id="JAVRIE010000002">
    <property type="protein sequence ID" value="MDT0581973.1"/>
    <property type="molecule type" value="Genomic_DNA"/>
</dbReference>
<dbReference type="Gene3D" id="1.10.510.10">
    <property type="entry name" value="Transferase(Phosphotransferase) domain 1"/>
    <property type="match status" value="1"/>
</dbReference>
<dbReference type="NCBIfam" id="NF002475">
    <property type="entry name" value="PRK01723.1"/>
    <property type="match status" value="1"/>
</dbReference>
<evidence type="ECO:0000313" key="16">
    <source>
        <dbReference type="EMBL" id="MDT0581973.1"/>
    </source>
</evidence>
<protein>
    <recommendedName>
        <fullName evidence="13 15">3-deoxy-D-manno-octulosonic acid kinase</fullName>
        <shortName evidence="15">Kdo kinase</shortName>
        <ecNumber evidence="4 15">2.7.1.166</ecNumber>
    </recommendedName>
</protein>
<dbReference type="AlphaFoldDB" id="A0AAW8QXU1"/>
<feature type="active site" evidence="15">
    <location>
        <position position="181"/>
    </location>
</feature>
<evidence type="ECO:0000256" key="15">
    <source>
        <dbReference type="HAMAP-Rule" id="MF_00521"/>
    </source>
</evidence>
<sequence>MIELYSINPDEQLMLVRDSHWQRDIVRGSLDINVAKYLQLFQPDWLVSEGLVSETASGRGMVYFFEAMDEKCVLRHYFRGGMVAKLTDDNFVFTGIQQTRPYRELSMLCKLFNAGLNVPKPLAAKVQRRGLSYSADIITGAIEESQELHQLLMQTSLDKPIWLEIGKTIKLLHNAQVCHTDLNVKNLLLQANMNSKELDKIGMTKVFILDFDGCKERKGENWKIENLARFRRSLDKQCNKQDQYFFSEENWHWFTQGYQSA</sequence>
<reference evidence="16 17" key="1">
    <citation type="submission" date="2023-09" db="EMBL/GenBank/DDBJ databases">
        <authorList>
            <person name="Rey-Velasco X."/>
        </authorList>
    </citation>
    <scope>NUCLEOTIDE SEQUENCE [LARGE SCALE GENOMIC DNA]</scope>
    <source>
        <strain evidence="16 17">W409</strain>
    </source>
</reference>
<evidence type="ECO:0000313" key="17">
    <source>
        <dbReference type="Proteomes" id="UP001249020"/>
    </source>
</evidence>
<name>A0AAW8QXU1_9ALTE</name>
<keyword evidence="12 15" id="KW-0472">Membrane</keyword>
<comment type="similarity">
    <text evidence="3 15">Belongs to the protein kinase superfamily. KdkA/RfaP family.</text>
</comment>
<organism evidence="16 17">
    <name type="scientific">Brumicola blandensis</name>
    <dbReference type="NCBI Taxonomy" id="3075611"/>
    <lineage>
        <taxon>Bacteria</taxon>
        <taxon>Pseudomonadati</taxon>
        <taxon>Pseudomonadota</taxon>
        <taxon>Gammaproteobacteria</taxon>
        <taxon>Alteromonadales</taxon>
        <taxon>Alteromonadaceae</taxon>
        <taxon>Brumicola</taxon>
    </lineage>
</organism>
<keyword evidence="10 15" id="KW-0067">ATP-binding</keyword>
<keyword evidence="11 15" id="KW-0448">Lipopolysaccharide biosynthesis</keyword>
<evidence type="ECO:0000256" key="6">
    <source>
        <dbReference type="ARBA" id="ARBA00022519"/>
    </source>
</evidence>
<evidence type="ECO:0000256" key="4">
    <source>
        <dbReference type="ARBA" id="ARBA00011988"/>
    </source>
</evidence>